<dbReference type="RefSeq" id="WP_132878213.1">
    <property type="nucleotide sequence ID" value="NZ_SLXQ01000007.1"/>
</dbReference>
<dbReference type="PROSITE" id="PS51077">
    <property type="entry name" value="HTH_ICLR"/>
    <property type="match status" value="1"/>
</dbReference>
<evidence type="ECO:0000259" key="8">
    <source>
        <dbReference type="PROSITE" id="PS51078"/>
    </source>
</evidence>
<dbReference type="GO" id="GO:0003700">
    <property type="term" value="F:DNA-binding transcription factor activity"/>
    <property type="evidence" value="ECO:0007669"/>
    <property type="project" value="TreeGrafter"/>
</dbReference>
<dbReference type="Pfam" id="PF09339">
    <property type="entry name" value="HTH_IclR"/>
    <property type="match status" value="1"/>
</dbReference>
<dbReference type="GO" id="GO:0003677">
    <property type="term" value="F:DNA binding"/>
    <property type="evidence" value="ECO:0007669"/>
    <property type="project" value="UniProtKB-KW"/>
</dbReference>
<feature type="domain" description="IclR-ED" evidence="8">
    <location>
        <begin position="81"/>
        <end position="262"/>
    </location>
</feature>
<dbReference type="SMART" id="SM00346">
    <property type="entry name" value="HTH_ICLR"/>
    <property type="match status" value="1"/>
</dbReference>
<dbReference type="InterPro" id="IPR029016">
    <property type="entry name" value="GAF-like_dom_sf"/>
</dbReference>
<dbReference type="SUPFAM" id="SSF55781">
    <property type="entry name" value="GAF domain-like"/>
    <property type="match status" value="1"/>
</dbReference>
<dbReference type="GO" id="GO:0045892">
    <property type="term" value="P:negative regulation of DNA-templated transcription"/>
    <property type="evidence" value="ECO:0007669"/>
    <property type="project" value="TreeGrafter"/>
</dbReference>
<dbReference type="FunFam" id="1.10.10.10:FF:000056">
    <property type="entry name" value="IclR family transcriptional regulator"/>
    <property type="match status" value="1"/>
</dbReference>
<evidence type="ECO:0000256" key="1">
    <source>
        <dbReference type="ARBA" id="ARBA00022798"/>
    </source>
</evidence>
<dbReference type="OrthoDB" id="8479143at2"/>
<evidence type="ECO:0000256" key="3">
    <source>
        <dbReference type="ARBA" id="ARBA00023125"/>
    </source>
</evidence>
<dbReference type="SUPFAM" id="SSF46785">
    <property type="entry name" value="Winged helix' DNA-binding domain"/>
    <property type="match status" value="1"/>
</dbReference>
<comment type="function">
    <text evidence="5">May be an activator protein for the gylABX operon.</text>
</comment>
<proteinExistence type="predicted"/>
<organism evidence="9 10">
    <name type="scientific">Tamaricihabitans halophyticus</name>
    <dbReference type="NCBI Taxonomy" id="1262583"/>
    <lineage>
        <taxon>Bacteria</taxon>
        <taxon>Bacillati</taxon>
        <taxon>Actinomycetota</taxon>
        <taxon>Actinomycetes</taxon>
        <taxon>Pseudonocardiales</taxon>
        <taxon>Pseudonocardiaceae</taxon>
        <taxon>Tamaricihabitans</taxon>
    </lineage>
</organism>
<reference evidence="9 10" key="1">
    <citation type="submission" date="2019-03" db="EMBL/GenBank/DDBJ databases">
        <title>Genomic Encyclopedia of Type Strains, Phase IV (KMG-IV): sequencing the most valuable type-strain genomes for metagenomic binning, comparative biology and taxonomic classification.</title>
        <authorList>
            <person name="Goeker M."/>
        </authorList>
    </citation>
    <scope>NUCLEOTIDE SEQUENCE [LARGE SCALE GENOMIC DNA]</scope>
    <source>
        <strain evidence="9 10">DSM 45765</strain>
    </source>
</reference>
<dbReference type="AlphaFoldDB" id="A0A4R2QPV2"/>
<accession>A0A4R2QPV2</accession>
<keyword evidence="1" id="KW-0319">Glycerol metabolism</keyword>
<dbReference type="InterPro" id="IPR011991">
    <property type="entry name" value="ArsR-like_HTH"/>
</dbReference>
<protein>
    <recommendedName>
        <fullName evidence="6">Glycerol operon regulatory protein</fullName>
    </recommendedName>
</protein>
<dbReference type="CDD" id="cd00090">
    <property type="entry name" value="HTH_ARSR"/>
    <property type="match status" value="1"/>
</dbReference>
<keyword evidence="3" id="KW-0238">DNA-binding</keyword>
<comment type="caution">
    <text evidence="9">The sequence shown here is derived from an EMBL/GenBank/DDBJ whole genome shotgun (WGS) entry which is preliminary data.</text>
</comment>
<feature type="domain" description="HTH iclR-type" evidence="7">
    <location>
        <begin position="19"/>
        <end position="80"/>
    </location>
</feature>
<dbReference type="InterPro" id="IPR005471">
    <property type="entry name" value="Tscrpt_reg_IclR_N"/>
</dbReference>
<gene>
    <name evidence="9" type="ORF">EV191_107259</name>
</gene>
<dbReference type="InterPro" id="IPR036388">
    <property type="entry name" value="WH-like_DNA-bd_sf"/>
</dbReference>
<dbReference type="InterPro" id="IPR014757">
    <property type="entry name" value="Tscrpt_reg_IclR_C"/>
</dbReference>
<evidence type="ECO:0000313" key="10">
    <source>
        <dbReference type="Proteomes" id="UP000294911"/>
    </source>
</evidence>
<dbReference type="PANTHER" id="PTHR30136:SF24">
    <property type="entry name" value="HTH-TYPE TRANSCRIPTIONAL REPRESSOR ALLR"/>
    <property type="match status" value="1"/>
</dbReference>
<dbReference type="Gene3D" id="1.10.10.10">
    <property type="entry name" value="Winged helix-like DNA-binding domain superfamily/Winged helix DNA-binding domain"/>
    <property type="match status" value="1"/>
</dbReference>
<dbReference type="GO" id="GO:0006071">
    <property type="term" value="P:glycerol metabolic process"/>
    <property type="evidence" value="ECO:0007669"/>
    <property type="project" value="UniProtKB-KW"/>
</dbReference>
<evidence type="ECO:0000256" key="2">
    <source>
        <dbReference type="ARBA" id="ARBA00023015"/>
    </source>
</evidence>
<keyword evidence="10" id="KW-1185">Reference proteome</keyword>
<dbReference type="EMBL" id="SLXQ01000007">
    <property type="protein sequence ID" value="TCP50994.1"/>
    <property type="molecule type" value="Genomic_DNA"/>
</dbReference>
<keyword evidence="4" id="KW-0804">Transcription</keyword>
<dbReference type="InterPro" id="IPR050707">
    <property type="entry name" value="HTH_MetabolicPath_Reg"/>
</dbReference>
<dbReference type="Proteomes" id="UP000294911">
    <property type="component" value="Unassembled WGS sequence"/>
</dbReference>
<evidence type="ECO:0000259" key="7">
    <source>
        <dbReference type="PROSITE" id="PS51077"/>
    </source>
</evidence>
<keyword evidence="2" id="KW-0805">Transcription regulation</keyword>
<dbReference type="PANTHER" id="PTHR30136">
    <property type="entry name" value="HELIX-TURN-HELIX TRANSCRIPTIONAL REGULATOR, ICLR FAMILY"/>
    <property type="match status" value="1"/>
</dbReference>
<evidence type="ECO:0000313" key="9">
    <source>
        <dbReference type="EMBL" id="TCP50994.1"/>
    </source>
</evidence>
<dbReference type="Gene3D" id="3.30.450.40">
    <property type="match status" value="1"/>
</dbReference>
<evidence type="ECO:0000256" key="5">
    <source>
        <dbReference type="ARBA" id="ARBA00058938"/>
    </source>
</evidence>
<evidence type="ECO:0000256" key="4">
    <source>
        <dbReference type="ARBA" id="ARBA00023163"/>
    </source>
</evidence>
<name>A0A4R2QPV2_9PSEU</name>
<dbReference type="PROSITE" id="PS51078">
    <property type="entry name" value="ICLR_ED"/>
    <property type="match status" value="1"/>
</dbReference>
<dbReference type="Pfam" id="PF01614">
    <property type="entry name" value="IclR_C"/>
    <property type="match status" value="1"/>
</dbReference>
<dbReference type="InterPro" id="IPR036390">
    <property type="entry name" value="WH_DNA-bd_sf"/>
</dbReference>
<sequence>MTAEQSLVDAAVDERVAGTQTISRALAILRSLRDAGPDLGLSEIASTAGLSTSTVHRILRALTAAGYVSGNSAERYRLGREAFLLGMAAERGLGFDLVLPLLREVSEATGESVNLVVRDGNEAVVVLRVESTHPLRFAQPVGTRIPLHCTSTGKTLLAFSADPKAEVTALDKLERFTGATITHKRELASELTRIRERGYSVNVAERVPGVHGVAAPVHTKNAAVHLAVAVQGPDIRMPADRIHKLAETVIDLADRIATAVPAGYQL</sequence>
<evidence type="ECO:0000256" key="6">
    <source>
        <dbReference type="ARBA" id="ARBA00070406"/>
    </source>
</evidence>